<dbReference type="PANTHER" id="PTHR11226:SF0">
    <property type="entry name" value="UDP-GLUCOSE:GLYCOPROTEIN GLUCOSYLTRANSFERASE"/>
    <property type="match status" value="1"/>
</dbReference>
<comment type="caution">
    <text evidence="3">The sequence shown here is derived from an EMBL/GenBank/DDBJ whole genome shotgun (WGS) entry which is preliminary data.</text>
</comment>
<sequence length="218" mass="24785">MANLGYWQMKVSPGVWYLQLAPGRSSDLYILQDGQEMHLTKRITIDYLRGKPVHLGVVKKKGKEHERLLIPSDDDDSSRKQGDEESWNSNILKWASSLIGGNGQSKKSVSTKVDLPNYAQHTVPIFSLPQEWLWCESWCGNSTKSRAKTIDLCNNPMTKEPKLQGARRIVTEWPDLDLEARRFTSKILGEDVSPVEKVVSPPAQQEVPEEDLERKDEL</sequence>
<evidence type="ECO:0000256" key="1">
    <source>
        <dbReference type="SAM" id="MobiDB-lite"/>
    </source>
</evidence>
<accession>A0A2U1M728</accession>
<feature type="region of interest" description="Disordered" evidence="1">
    <location>
        <begin position="194"/>
        <end position="218"/>
    </location>
</feature>
<dbReference type="OrthoDB" id="1729311at2759"/>
<evidence type="ECO:0000313" key="4">
    <source>
        <dbReference type="Proteomes" id="UP000245207"/>
    </source>
</evidence>
<dbReference type="EMBL" id="PKPP01006275">
    <property type="protein sequence ID" value="PWA57058.1"/>
    <property type="molecule type" value="Genomic_DNA"/>
</dbReference>
<name>A0A2U1M728_ARTAN</name>
<dbReference type="GO" id="GO:0003980">
    <property type="term" value="F:UDP-glucose:glycoprotein glucosyltransferase activity"/>
    <property type="evidence" value="ECO:0007669"/>
    <property type="project" value="InterPro"/>
</dbReference>
<dbReference type="Pfam" id="PF06427">
    <property type="entry name" value="UDP-g_GGTase"/>
    <property type="match status" value="1"/>
</dbReference>
<protein>
    <submittedName>
        <fullName evidence="3">UDP-glucose:glycoprotein glucosyltransferase</fullName>
    </submittedName>
</protein>
<dbReference type="InterPro" id="IPR009448">
    <property type="entry name" value="UDP-g_GGtrans"/>
</dbReference>
<dbReference type="GO" id="GO:0051082">
    <property type="term" value="F:unfolded protein binding"/>
    <property type="evidence" value="ECO:0007669"/>
    <property type="project" value="TreeGrafter"/>
</dbReference>
<dbReference type="GO" id="GO:0005783">
    <property type="term" value="C:endoplasmic reticulum"/>
    <property type="evidence" value="ECO:0007669"/>
    <property type="project" value="TreeGrafter"/>
</dbReference>
<keyword evidence="3" id="KW-0808">Transferase</keyword>
<dbReference type="InterPro" id="IPR040497">
    <property type="entry name" value="Glyco_transf_24"/>
</dbReference>
<evidence type="ECO:0000259" key="2">
    <source>
        <dbReference type="Pfam" id="PF18404"/>
    </source>
</evidence>
<organism evidence="3 4">
    <name type="scientific">Artemisia annua</name>
    <name type="common">Sweet wormwood</name>
    <dbReference type="NCBI Taxonomy" id="35608"/>
    <lineage>
        <taxon>Eukaryota</taxon>
        <taxon>Viridiplantae</taxon>
        <taxon>Streptophyta</taxon>
        <taxon>Embryophyta</taxon>
        <taxon>Tracheophyta</taxon>
        <taxon>Spermatophyta</taxon>
        <taxon>Magnoliopsida</taxon>
        <taxon>eudicotyledons</taxon>
        <taxon>Gunneridae</taxon>
        <taxon>Pentapetalae</taxon>
        <taxon>asterids</taxon>
        <taxon>campanulids</taxon>
        <taxon>Asterales</taxon>
        <taxon>Asteraceae</taxon>
        <taxon>Asteroideae</taxon>
        <taxon>Anthemideae</taxon>
        <taxon>Artemisiinae</taxon>
        <taxon>Artemisia</taxon>
    </lineage>
</organism>
<dbReference type="GO" id="GO:0018279">
    <property type="term" value="P:protein N-linked glycosylation via asparagine"/>
    <property type="evidence" value="ECO:0007669"/>
    <property type="project" value="TreeGrafter"/>
</dbReference>
<dbReference type="AlphaFoldDB" id="A0A2U1M728"/>
<reference evidence="3 4" key="1">
    <citation type="journal article" date="2018" name="Mol. Plant">
        <title>The genome of Artemisia annua provides insight into the evolution of Asteraceae family and artemisinin biosynthesis.</title>
        <authorList>
            <person name="Shen Q."/>
            <person name="Zhang L."/>
            <person name="Liao Z."/>
            <person name="Wang S."/>
            <person name="Yan T."/>
            <person name="Shi P."/>
            <person name="Liu M."/>
            <person name="Fu X."/>
            <person name="Pan Q."/>
            <person name="Wang Y."/>
            <person name="Lv Z."/>
            <person name="Lu X."/>
            <person name="Zhang F."/>
            <person name="Jiang W."/>
            <person name="Ma Y."/>
            <person name="Chen M."/>
            <person name="Hao X."/>
            <person name="Li L."/>
            <person name="Tang Y."/>
            <person name="Lv G."/>
            <person name="Zhou Y."/>
            <person name="Sun X."/>
            <person name="Brodelius P.E."/>
            <person name="Rose J.K.C."/>
            <person name="Tang K."/>
        </authorList>
    </citation>
    <scope>NUCLEOTIDE SEQUENCE [LARGE SCALE GENOMIC DNA]</scope>
    <source>
        <strain evidence="4">cv. Huhao1</strain>
        <tissue evidence="3">Leaf</tissue>
    </source>
</reference>
<feature type="domain" description="Glucosyltransferase 24 catalytic" evidence="2">
    <location>
        <begin position="112"/>
        <end position="181"/>
    </location>
</feature>
<dbReference type="Proteomes" id="UP000245207">
    <property type="component" value="Unassembled WGS sequence"/>
</dbReference>
<dbReference type="Pfam" id="PF18404">
    <property type="entry name" value="Glyco_transf_24"/>
    <property type="match status" value="1"/>
</dbReference>
<dbReference type="PANTHER" id="PTHR11226">
    <property type="entry name" value="UDP-GLUCOSE GLYCOPROTEIN:GLUCOSYLTRANSFERASE"/>
    <property type="match status" value="1"/>
</dbReference>
<proteinExistence type="predicted"/>
<evidence type="ECO:0000313" key="3">
    <source>
        <dbReference type="EMBL" id="PWA57058.1"/>
    </source>
</evidence>
<dbReference type="GO" id="GO:0036503">
    <property type="term" value="P:ERAD pathway"/>
    <property type="evidence" value="ECO:0007669"/>
    <property type="project" value="TreeGrafter"/>
</dbReference>
<gene>
    <name evidence="3" type="ORF">CTI12_AA414410</name>
</gene>
<dbReference type="STRING" id="35608.A0A2U1M728"/>
<keyword evidence="4" id="KW-1185">Reference proteome</keyword>